<dbReference type="InterPro" id="IPR010998">
    <property type="entry name" value="Integrase_recombinase_N"/>
</dbReference>
<dbReference type="SUPFAM" id="SSF47823">
    <property type="entry name" value="lambda integrase-like, N-terminal domain"/>
    <property type="match status" value="1"/>
</dbReference>
<proteinExistence type="predicted"/>
<accession>A0ABT6MJW1</accession>
<keyword evidence="1" id="KW-0238">DNA-binding</keyword>
<reference evidence="2 3" key="1">
    <citation type="submission" date="2023-04" db="EMBL/GenBank/DDBJ databases">
        <title>Forest soil microbial communities from Buena Vista Peninsula, Colon Province, Panama.</title>
        <authorList>
            <person name="Bouskill N."/>
        </authorList>
    </citation>
    <scope>NUCLEOTIDE SEQUENCE [LARGE SCALE GENOMIC DNA]</scope>
    <source>
        <strain evidence="2 3">CFH S0262</strain>
    </source>
</reference>
<evidence type="ECO:0000313" key="2">
    <source>
        <dbReference type="EMBL" id="MDH6284608.1"/>
    </source>
</evidence>
<name>A0ABT6MJW1_9NOCA</name>
<dbReference type="Gene3D" id="1.10.150.130">
    <property type="match status" value="1"/>
</dbReference>
<dbReference type="Proteomes" id="UP001160334">
    <property type="component" value="Unassembled WGS sequence"/>
</dbReference>
<dbReference type="EMBL" id="JARXVC010000024">
    <property type="protein sequence ID" value="MDH6284608.1"/>
    <property type="molecule type" value="Genomic_DNA"/>
</dbReference>
<evidence type="ECO:0000256" key="1">
    <source>
        <dbReference type="ARBA" id="ARBA00023125"/>
    </source>
</evidence>
<sequence>MQHDSSPTAAATAPRGYQYDWQLFADWCAAIEEPSLPADPLTVALFLDENPAALGTQRVRVTAINGMHKRYGYPAPGTARAIRERLTRRTRPRPDRQDAARRVVAMLPTTGWPAGLFGRRDALILVLSCYLDLSPTEIGRLRRTDVTFDGQAVHIAGGHDITVPADLDDPRGGAVPAYLRWARLQAYNDRYPSNRMLAESLIASAPVTDDTVVGAQRLPQVRYDGPLIPAFDRWGHAPLGRAGMSRHAVAKVVSAHLAGTATRRADRTVKHFDDGWTDAVEDVTTAAYSEMADGDFNTNAVPEIVEYTSEELAAKYDAGIAARKAGAAAMADFDDAFDEIDARTAELLARTEALLEQMSSGTGS</sequence>
<keyword evidence="3" id="KW-1185">Reference proteome</keyword>
<gene>
    <name evidence="2" type="ORF">M2280_005869</name>
</gene>
<evidence type="ECO:0000313" key="3">
    <source>
        <dbReference type="Proteomes" id="UP001160334"/>
    </source>
</evidence>
<evidence type="ECO:0008006" key="4">
    <source>
        <dbReference type="Google" id="ProtNLM"/>
    </source>
</evidence>
<dbReference type="RefSeq" id="WP_280763822.1">
    <property type="nucleotide sequence ID" value="NZ_JARXVC010000024.1"/>
</dbReference>
<protein>
    <recommendedName>
        <fullName evidence="4">Recombinase</fullName>
    </recommendedName>
</protein>
<comment type="caution">
    <text evidence="2">The sequence shown here is derived from an EMBL/GenBank/DDBJ whole genome shotgun (WGS) entry which is preliminary data.</text>
</comment>
<organism evidence="2 3">
    <name type="scientific">Prescottella agglutinans</name>
    <dbReference type="NCBI Taxonomy" id="1644129"/>
    <lineage>
        <taxon>Bacteria</taxon>
        <taxon>Bacillati</taxon>
        <taxon>Actinomycetota</taxon>
        <taxon>Actinomycetes</taxon>
        <taxon>Mycobacteriales</taxon>
        <taxon>Nocardiaceae</taxon>
        <taxon>Prescottella</taxon>
    </lineage>
</organism>